<keyword evidence="3 5" id="KW-0442">Lipid degradation</keyword>
<dbReference type="EMBL" id="CP023325">
    <property type="protein sequence ID" value="ATY65146.1"/>
    <property type="molecule type" value="Genomic_DNA"/>
</dbReference>
<accession>A0A2H4SPW5</accession>
<dbReference type="Gene3D" id="3.30.870.10">
    <property type="entry name" value="Endonuclease Chain A"/>
    <property type="match status" value="3"/>
</dbReference>
<feature type="region of interest" description="Disordered" evidence="6">
    <location>
        <begin position="812"/>
        <end position="832"/>
    </location>
</feature>
<dbReference type="PIRSF" id="PIRSF009376">
    <property type="entry name" value="Phospholipase_D_euk"/>
    <property type="match status" value="1"/>
</dbReference>
<name>A0A2H4SPW5_CORMI</name>
<keyword evidence="1" id="KW-0677">Repeat</keyword>
<dbReference type="Proteomes" id="UP000323067">
    <property type="component" value="Chromosome v"/>
</dbReference>
<dbReference type="InterPro" id="IPR016555">
    <property type="entry name" value="PLipase_D_euk"/>
</dbReference>
<dbReference type="SMART" id="SM00155">
    <property type="entry name" value="PLDc"/>
    <property type="match status" value="2"/>
</dbReference>
<dbReference type="AlphaFoldDB" id="A0A2H4SPW5"/>
<evidence type="ECO:0000313" key="9">
    <source>
        <dbReference type="Proteomes" id="UP000323067"/>
    </source>
</evidence>
<dbReference type="GO" id="GO:0035556">
    <property type="term" value="P:intracellular signal transduction"/>
    <property type="evidence" value="ECO:0007669"/>
    <property type="project" value="InterPro"/>
</dbReference>
<evidence type="ECO:0000256" key="5">
    <source>
        <dbReference type="PIRNR" id="PIRNR009376"/>
    </source>
</evidence>
<dbReference type="EC" id="3.1.4.4" evidence="5"/>
<dbReference type="PROSITE" id="PS50035">
    <property type="entry name" value="PLD"/>
    <property type="match status" value="2"/>
</dbReference>
<protein>
    <recommendedName>
        <fullName evidence="5">Phospholipase</fullName>
        <ecNumber evidence="5">3.1.4.4</ecNumber>
    </recommendedName>
</protein>
<comment type="catalytic activity">
    <reaction evidence="5">
        <text>a 1,2-diacyl-sn-glycero-3-phosphocholine + H2O = a 1,2-diacyl-sn-glycero-3-phosphate + choline + H(+)</text>
        <dbReference type="Rhea" id="RHEA:14445"/>
        <dbReference type="ChEBI" id="CHEBI:15354"/>
        <dbReference type="ChEBI" id="CHEBI:15377"/>
        <dbReference type="ChEBI" id="CHEBI:15378"/>
        <dbReference type="ChEBI" id="CHEBI:57643"/>
        <dbReference type="ChEBI" id="CHEBI:58608"/>
        <dbReference type="EC" id="3.1.4.4"/>
    </reaction>
</comment>
<dbReference type="OrthoDB" id="14911at2759"/>
<evidence type="ECO:0000259" key="7">
    <source>
        <dbReference type="PROSITE" id="PS50035"/>
    </source>
</evidence>
<dbReference type="Pfam" id="PF00614">
    <property type="entry name" value="PLDc"/>
    <property type="match status" value="2"/>
</dbReference>
<dbReference type="GO" id="GO:0004630">
    <property type="term" value="F:phospholipase D activity"/>
    <property type="evidence" value="ECO:0007669"/>
    <property type="project" value="UniProtKB-UniRule"/>
</dbReference>
<evidence type="ECO:0000256" key="4">
    <source>
        <dbReference type="ARBA" id="ARBA00023098"/>
    </source>
</evidence>
<reference evidence="8 9" key="1">
    <citation type="journal article" date="2017" name="BMC Genomics">
        <title>Chromosome level assembly and secondary metabolite potential of the parasitic fungus Cordyceps militaris.</title>
        <authorList>
            <person name="Kramer G.J."/>
            <person name="Nodwell J.R."/>
        </authorList>
    </citation>
    <scope>NUCLEOTIDE SEQUENCE [LARGE SCALE GENOMIC DNA]</scope>
    <source>
        <strain evidence="8 9">ATCC 34164</strain>
    </source>
</reference>
<feature type="region of interest" description="Disordered" evidence="6">
    <location>
        <begin position="580"/>
        <end position="599"/>
    </location>
</feature>
<dbReference type="VEuPathDB" id="FungiDB:A9K55_004336"/>
<dbReference type="GO" id="GO:0009395">
    <property type="term" value="P:phospholipid catabolic process"/>
    <property type="evidence" value="ECO:0007669"/>
    <property type="project" value="TreeGrafter"/>
</dbReference>
<dbReference type="InterPro" id="IPR001736">
    <property type="entry name" value="PLipase_D/transphosphatidylase"/>
</dbReference>
<gene>
    <name evidence="8" type="ORF">A9K55_004336</name>
</gene>
<feature type="domain" description="PLD phosphodiesterase" evidence="7">
    <location>
        <begin position="649"/>
        <end position="676"/>
    </location>
</feature>
<evidence type="ECO:0000256" key="3">
    <source>
        <dbReference type="ARBA" id="ARBA00022963"/>
    </source>
</evidence>
<dbReference type="CDD" id="cd09141">
    <property type="entry name" value="PLDc_vPLD1_2_yPLD_like_2"/>
    <property type="match status" value="1"/>
</dbReference>
<dbReference type="SUPFAM" id="SSF56024">
    <property type="entry name" value="Phospholipase D/nuclease"/>
    <property type="match status" value="2"/>
</dbReference>
<evidence type="ECO:0000256" key="1">
    <source>
        <dbReference type="ARBA" id="ARBA00022737"/>
    </source>
</evidence>
<proteinExistence type="inferred from homology"/>
<evidence type="ECO:0000313" key="8">
    <source>
        <dbReference type="EMBL" id="ATY65146.1"/>
    </source>
</evidence>
<dbReference type="CDD" id="cd09138">
    <property type="entry name" value="PLDc_vPLD1_2_yPLD_like_1"/>
    <property type="match status" value="1"/>
</dbReference>
<evidence type="ECO:0000256" key="6">
    <source>
        <dbReference type="SAM" id="MobiDB-lite"/>
    </source>
</evidence>
<feature type="compositionally biased region" description="Basic and acidic residues" evidence="6">
    <location>
        <begin position="812"/>
        <end position="829"/>
    </location>
</feature>
<sequence>MEPDSQASEAHHQTPFKKVELGIEALFGGEKHSHAHVGHVCDQLHPEYLTNRYHSFAPETTGDAKWFVDGCSYFYAVSQALERAQESICILDWWLSPELYLRRPPSNNAQYRLDAMLKAAAERGVTVNIIIYKEVEAALTLDSAASEIVLAVKDASPLTVLQHTKKALEALHPNIHVFRHPDHVPTGYDLKSEFKKAFSDLTHFDLAKASHAAVKAIYGVTDDIVLYWAHHEKLLIIDNNICFMGGLDLCFGRWDTNSHPIADAHPGDLDAIIFPGQDYNNARIFDFSGVGNWNQNKLDRTKSSRMGWSDVALCMTGSITNNLVDHFVDRWNYIFESKYGAKDGGKYKLMDTPDTIEAIGQTVHQAVGSLRKRFTRGLRGLGRRKTSAKEDRLNIQLTRRYGYYITLQRPQLLIKISCTRWSSGHRTEHSIANAYVDAILKAQHFIYIENQFFITATSKKQHPVVNKIGAAIVQRIRSAHKNNERFKIWVVMPAVPAFAGDLKANEALGTRAIMKYQYNSISRGGNSIIERLQQAGIEDPSEYISFYNLRNFDRINTSATMEAAEIEAGVGYEEARKEHDDQVGAGRFPQGEGTGGTTDSYKKYQEKAQTVADKTKDSIVAAYMDGRNELSDFVWDGPEDAEMDAFVSEELYVHTKLLIADDRLVLCGSANLNDRSQLGTHDSEIAVVIENGPQVSSTMNGKPYQASKFASSLRREIFRKHLGLLPHQDPQKPNANWYPITDSFNEYDWGSPADILVRDPLHPNFSNLWRGTAKSNTEIFRKAFHPVPDDNVRTWEDYDEFFTKHFKTLADVKKKEHHASKNDTPKTDDAGAETVHVGTLEENSELHEVQKEVRAQEEAQVPQDIAEIDEKLEDQKKNSKEESKQPEKVEYGHVVRSEFPGGIKELRKWLGRVRGSLVEMPLDFLVDVSDIAKTGLTLNSLTEEIYT</sequence>
<dbReference type="PANTHER" id="PTHR18896:SF186">
    <property type="entry name" value="PHOSPHOLIPASE D"/>
    <property type="match status" value="1"/>
</dbReference>
<evidence type="ECO:0000256" key="2">
    <source>
        <dbReference type="ARBA" id="ARBA00022801"/>
    </source>
</evidence>
<feature type="compositionally biased region" description="Basic and acidic residues" evidence="6">
    <location>
        <begin position="873"/>
        <end position="889"/>
    </location>
</feature>
<keyword evidence="2 5" id="KW-0378">Hydrolase</keyword>
<dbReference type="GO" id="GO:0006654">
    <property type="term" value="P:phosphatidic acid biosynthetic process"/>
    <property type="evidence" value="ECO:0007669"/>
    <property type="project" value="InterPro"/>
</dbReference>
<dbReference type="PANTHER" id="PTHR18896">
    <property type="entry name" value="PHOSPHOLIPASE D"/>
    <property type="match status" value="1"/>
</dbReference>
<feature type="domain" description="PLD phosphodiesterase" evidence="7">
    <location>
        <begin position="226"/>
        <end position="253"/>
    </location>
</feature>
<dbReference type="InterPro" id="IPR015679">
    <property type="entry name" value="PLipase_D_fam"/>
</dbReference>
<comment type="similarity">
    <text evidence="5">Belongs to the phospholipase D family.</text>
</comment>
<dbReference type="VEuPathDB" id="FungiDB:CCM_04322"/>
<feature type="region of interest" description="Disordered" evidence="6">
    <location>
        <begin position="870"/>
        <end position="889"/>
    </location>
</feature>
<keyword evidence="4" id="KW-0443">Lipid metabolism</keyword>
<organism evidence="8 9">
    <name type="scientific">Cordyceps militaris</name>
    <name type="common">Caterpillar fungus</name>
    <name type="synonym">Clavaria militaris</name>
    <dbReference type="NCBI Taxonomy" id="73501"/>
    <lineage>
        <taxon>Eukaryota</taxon>
        <taxon>Fungi</taxon>
        <taxon>Dikarya</taxon>
        <taxon>Ascomycota</taxon>
        <taxon>Pezizomycotina</taxon>
        <taxon>Sordariomycetes</taxon>
        <taxon>Hypocreomycetidae</taxon>
        <taxon>Hypocreales</taxon>
        <taxon>Cordycipitaceae</taxon>
        <taxon>Cordyceps</taxon>
    </lineage>
</organism>